<feature type="domain" description="Phosphoribosyltransferase" evidence="9">
    <location>
        <begin position="216"/>
        <end position="330"/>
    </location>
</feature>
<dbReference type="EMBL" id="DSVL01000424">
    <property type="protein sequence ID" value="HFH30555.1"/>
    <property type="molecule type" value="Genomic_DNA"/>
</dbReference>
<dbReference type="Pfam" id="PF00156">
    <property type="entry name" value="Pribosyltran"/>
    <property type="match status" value="1"/>
</dbReference>
<dbReference type="InterPro" id="IPR029099">
    <property type="entry name" value="Pribosyltran_N"/>
</dbReference>
<dbReference type="GO" id="GO:0005737">
    <property type="term" value="C:cytoplasm"/>
    <property type="evidence" value="ECO:0007669"/>
    <property type="project" value="TreeGrafter"/>
</dbReference>
<dbReference type="SUPFAM" id="SSF53271">
    <property type="entry name" value="PRTase-like"/>
    <property type="match status" value="1"/>
</dbReference>
<evidence type="ECO:0000313" key="11">
    <source>
        <dbReference type="EMBL" id="HFH30555.1"/>
    </source>
</evidence>
<dbReference type="GO" id="GO:0006015">
    <property type="term" value="P:5-phosphoribose 1-diphosphate biosynthetic process"/>
    <property type="evidence" value="ECO:0007669"/>
    <property type="project" value="TreeGrafter"/>
</dbReference>
<dbReference type="GO" id="GO:0016301">
    <property type="term" value="F:kinase activity"/>
    <property type="evidence" value="ECO:0007669"/>
    <property type="project" value="UniProtKB-KW"/>
</dbReference>
<reference evidence="11" key="1">
    <citation type="journal article" date="2020" name="mSystems">
        <title>Genome- and Community-Level Interaction Insights into Carbon Utilization and Element Cycling Functions of Hydrothermarchaeota in Hydrothermal Sediment.</title>
        <authorList>
            <person name="Zhou Z."/>
            <person name="Liu Y."/>
            <person name="Xu W."/>
            <person name="Pan J."/>
            <person name="Luo Z.H."/>
            <person name="Li M."/>
        </authorList>
    </citation>
    <scope>NUCLEOTIDE SEQUENCE [LARGE SCALE GENOMIC DNA]</scope>
    <source>
        <strain evidence="11">SpSt-503</strain>
    </source>
</reference>
<dbReference type="AlphaFoldDB" id="A0A7C3EHY1"/>
<dbReference type="InterPro" id="IPR005946">
    <property type="entry name" value="Rib-P_diPkinase"/>
</dbReference>
<dbReference type="NCBIfam" id="TIGR01251">
    <property type="entry name" value="ribP_PPkin"/>
    <property type="match status" value="1"/>
</dbReference>
<keyword evidence="4" id="KW-0547">Nucleotide-binding</keyword>
<evidence type="ECO:0000259" key="9">
    <source>
        <dbReference type="Pfam" id="PF00156"/>
    </source>
</evidence>
<dbReference type="InterPro" id="IPR000836">
    <property type="entry name" value="PRTase_dom"/>
</dbReference>
<comment type="catalytic activity">
    <reaction evidence="7">
        <text>D-ribose 5-phosphate + ATP = 5-phospho-alpha-D-ribose 1-diphosphate + AMP + H(+)</text>
        <dbReference type="Rhea" id="RHEA:15609"/>
        <dbReference type="ChEBI" id="CHEBI:15378"/>
        <dbReference type="ChEBI" id="CHEBI:30616"/>
        <dbReference type="ChEBI" id="CHEBI:58017"/>
        <dbReference type="ChEBI" id="CHEBI:78346"/>
        <dbReference type="ChEBI" id="CHEBI:456215"/>
        <dbReference type="EC" id="2.7.6.1"/>
    </reaction>
</comment>
<evidence type="ECO:0000256" key="6">
    <source>
        <dbReference type="ARBA" id="ARBA00022840"/>
    </source>
</evidence>
<organism evidence="11">
    <name type="scientific">Gracilinema caldarium</name>
    <dbReference type="NCBI Taxonomy" id="215591"/>
    <lineage>
        <taxon>Bacteria</taxon>
        <taxon>Pseudomonadati</taxon>
        <taxon>Spirochaetota</taxon>
        <taxon>Spirochaetia</taxon>
        <taxon>Spirochaetales</taxon>
        <taxon>Breznakiellaceae</taxon>
        <taxon>Gracilinema</taxon>
    </lineage>
</organism>
<dbReference type="InterPro" id="IPR029057">
    <property type="entry name" value="PRTase-like"/>
</dbReference>
<proteinExistence type="inferred from homology"/>
<protein>
    <recommendedName>
        <fullName evidence="1">ribose-phosphate diphosphokinase</fullName>
        <ecNumber evidence="1">2.7.6.1</ecNumber>
    </recommendedName>
</protein>
<sequence length="410" mass="46547">MNYADPNRLGILACPGGEQFANEVIVHLKRLYRRRFENKATILSKRYTMDKEAVIREINFANDVVVSNGNSNGDIQKFRTPPFKIPARFTYFPNGEIKAEILESIRGKDIYIFQDVENHHPLPFNDGKNIKVLSVNDHIMNLLVTVDAAKHAGAERITLVLPVYPYSRQHKKKGREGLTASRIGKMLESMGVDRIITLDIHSREIENAFNMLHMENLHASYQIIRKLSQITDIHTDDFVVVSPDTGAVDRNKFYATSLKKPLALLYKERDYSRVTQNALDNNIAEIKLLGNVQGKTVFMADDMLGTGGTLLKAMKFLKDQGAKDVICAISLPFFSGEAIDLFEKAYREGLFYRIIGTNAVYHEDLLKREWYASVNITSLFAQTISRLHHGRSLSSLLDNRDIIEKLIAKT</sequence>
<keyword evidence="3 8" id="KW-0545">Nucleotide biosynthesis</keyword>
<dbReference type="GO" id="GO:0002189">
    <property type="term" value="C:ribose phosphate diphosphokinase complex"/>
    <property type="evidence" value="ECO:0007669"/>
    <property type="project" value="TreeGrafter"/>
</dbReference>
<dbReference type="CDD" id="cd06223">
    <property type="entry name" value="PRTases_typeI"/>
    <property type="match status" value="1"/>
</dbReference>
<dbReference type="EC" id="2.7.6.1" evidence="1"/>
<dbReference type="GO" id="GO:0006164">
    <property type="term" value="P:purine nucleotide biosynthetic process"/>
    <property type="evidence" value="ECO:0007669"/>
    <property type="project" value="TreeGrafter"/>
</dbReference>
<name>A0A7C3EHY1_9SPIR</name>
<dbReference type="GO" id="GO:0000287">
    <property type="term" value="F:magnesium ion binding"/>
    <property type="evidence" value="ECO:0007669"/>
    <property type="project" value="InterPro"/>
</dbReference>
<evidence type="ECO:0000256" key="5">
    <source>
        <dbReference type="ARBA" id="ARBA00022777"/>
    </source>
</evidence>
<comment type="similarity">
    <text evidence="8">Belongs to the ribose-phosphate pyrophosphokinase family.</text>
</comment>
<evidence type="ECO:0000256" key="8">
    <source>
        <dbReference type="RuleBase" id="RU004324"/>
    </source>
</evidence>
<dbReference type="NCBIfam" id="NF005299">
    <property type="entry name" value="PRK06827.1"/>
    <property type="match status" value="1"/>
</dbReference>
<evidence type="ECO:0000256" key="1">
    <source>
        <dbReference type="ARBA" id="ARBA00013247"/>
    </source>
</evidence>
<keyword evidence="5 11" id="KW-0418">Kinase</keyword>
<feature type="domain" description="Ribose-phosphate pyrophosphokinase N-terminal" evidence="10">
    <location>
        <begin position="87"/>
        <end position="191"/>
    </location>
</feature>
<gene>
    <name evidence="11" type="primary">prs</name>
    <name evidence="11" type="ORF">ENS59_13785</name>
</gene>
<dbReference type="Pfam" id="PF13793">
    <property type="entry name" value="Pribosyltran_N"/>
    <property type="match status" value="1"/>
</dbReference>
<evidence type="ECO:0000256" key="3">
    <source>
        <dbReference type="ARBA" id="ARBA00022727"/>
    </source>
</evidence>
<dbReference type="GO" id="GO:0005524">
    <property type="term" value="F:ATP binding"/>
    <property type="evidence" value="ECO:0007669"/>
    <property type="project" value="UniProtKB-KW"/>
</dbReference>
<dbReference type="FunFam" id="3.40.50.2020:FF:000014">
    <property type="entry name" value="Ribose-phosphate pyrophosphokinase 1"/>
    <property type="match status" value="1"/>
</dbReference>
<evidence type="ECO:0000256" key="4">
    <source>
        <dbReference type="ARBA" id="ARBA00022741"/>
    </source>
</evidence>
<evidence type="ECO:0000256" key="7">
    <source>
        <dbReference type="ARBA" id="ARBA00049535"/>
    </source>
</evidence>
<keyword evidence="6" id="KW-0067">ATP-binding</keyword>
<evidence type="ECO:0000259" key="10">
    <source>
        <dbReference type="Pfam" id="PF13793"/>
    </source>
</evidence>
<dbReference type="GO" id="GO:0004749">
    <property type="term" value="F:ribose phosphate diphosphokinase activity"/>
    <property type="evidence" value="ECO:0007669"/>
    <property type="project" value="UniProtKB-EC"/>
</dbReference>
<accession>A0A7C3EHY1</accession>
<dbReference type="PANTHER" id="PTHR10210:SF32">
    <property type="entry name" value="RIBOSE-PHOSPHATE PYROPHOSPHOKINASE 2"/>
    <property type="match status" value="1"/>
</dbReference>
<keyword evidence="2 11" id="KW-0808">Transferase</keyword>
<comment type="caution">
    <text evidence="11">The sequence shown here is derived from an EMBL/GenBank/DDBJ whole genome shotgun (WGS) entry which is preliminary data.</text>
</comment>
<dbReference type="SMART" id="SM01400">
    <property type="entry name" value="Pribosyltran_N"/>
    <property type="match status" value="1"/>
</dbReference>
<evidence type="ECO:0000256" key="2">
    <source>
        <dbReference type="ARBA" id="ARBA00022679"/>
    </source>
</evidence>
<dbReference type="PANTHER" id="PTHR10210">
    <property type="entry name" value="RIBOSE-PHOSPHATE DIPHOSPHOKINASE FAMILY MEMBER"/>
    <property type="match status" value="1"/>
</dbReference>
<dbReference type="Gene3D" id="3.40.50.2020">
    <property type="match status" value="2"/>
</dbReference>